<evidence type="ECO:0000313" key="3">
    <source>
        <dbReference type="Proteomes" id="UP000197138"/>
    </source>
</evidence>
<accession>A0A218XFP3</accession>
<comment type="caution">
    <text evidence="2">The sequence shown here is derived from an EMBL/GenBank/DDBJ whole genome shotgun (WGS) entry which is preliminary data.</text>
</comment>
<dbReference type="EMBL" id="MTKT01001833">
    <property type="protein sequence ID" value="OWM83570.1"/>
    <property type="molecule type" value="Genomic_DNA"/>
</dbReference>
<protein>
    <submittedName>
        <fullName evidence="2">Uncharacterized protein</fullName>
    </submittedName>
</protein>
<evidence type="ECO:0000313" key="2">
    <source>
        <dbReference type="EMBL" id="OWM83570.1"/>
    </source>
</evidence>
<gene>
    <name evidence="2" type="ORF">CDL15_Pgr008355</name>
</gene>
<proteinExistence type="predicted"/>
<reference evidence="3" key="1">
    <citation type="journal article" date="2017" name="Plant J.">
        <title>The pomegranate (Punica granatum L.) genome and the genomics of punicalagin biosynthesis.</title>
        <authorList>
            <person name="Qin G."/>
            <person name="Xu C."/>
            <person name="Ming R."/>
            <person name="Tang H."/>
            <person name="Guyot R."/>
            <person name="Kramer E.M."/>
            <person name="Hu Y."/>
            <person name="Yi X."/>
            <person name="Qi Y."/>
            <person name="Xu X."/>
            <person name="Gao Z."/>
            <person name="Pan H."/>
            <person name="Jian J."/>
            <person name="Tian Y."/>
            <person name="Yue Z."/>
            <person name="Xu Y."/>
        </authorList>
    </citation>
    <scope>NUCLEOTIDE SEQUENCE [LARGE SCALE GENOMIC DNA]</scope>
    <source>
        <strain evidence="3">cv. Dabenzi</strain>
    </source>
</reference>
<feature type="region of interest" description="Disordered" evidence="1">
    <location>
        <begin position="1"/>
        <end position="36"/>
    </location>
</feature>
<name>A0A218XFP3_PUNGR</name>
<organism evidence="2 3">
    <name type="scientific">Punica granatum</name>
    <name type="common">Pomegranate</name>
    <dbReference type="NCBI Taxonomy" id="22663"/>
    <lineage>
        <taxon>Eukaryota</taxon>
        <taxon>Viridiplantae</taxon>
        <taxon>Streptophyta</taxon>
        <taxon>Embryophyta</taxon>
        <taxon>Tracheophyta</taxon>
        <taxon>Spermatophyta</taxon>
        <taxon>Magnoliopsida</taxon>
        <taxon>eudicotyledons</taxon>
        <taxon>Gunneridae</taxon>
        <taxon>Pentapetalae</taxon>
        <taxon>rosids</taxon>
        <taxon>malvids</taxon>
        <taxon>Myrtales</taxon>
        <taxon>Lythraceae</taxon>
        <taxon>Punica</taxon>
    </lineage>
</organism>
<evidence type="ECO:0000256" key="1">
    <source>
        <dbReference type="SAM" id="MobiDB-lite"/>
    </source>
</evidence>
<sequence>MTASSFRMGSSSRSKRVLTEANTRLSEGNDSESRRGSLWEVRLPQGTHGHLLATGAVRLLGLSEALGLLFP</sequence>
<dbReference type="AlphaFoldDB" id="A0A218XFP3"/>
<dbReference type="Proteomes" id="UP000197138">
    <property type="component" value="Unassembled WGS sequence"/>
</dbReference>
<feature type="compositionally biased region" description="Low complexity" evidence="1">
    <location>
        <begin position="1"/>
        <end position="12"/>
    </location>
</feature>